<dbReference type="EMBL" id="RAQH01000005">
    <property type="protein sequence ID" value="RKE87210.1"/>
    <property type="molecule type" value="Genomic_DNA"/>
</dbReference>
<dbReference type="AlphaFoldDB" id="A0A420D8S1"/>
<name>A0A420D8S1_9FLAO</name>
<sequence length="34" mass="3945">MLIFLILKLTMLDKLTIFNSIALLLKINTLKNLK</sequence>
<accession>A0A420D8S1</accession>
<dbReference type="Proteomes" id="UP000285906">
    <property type="component" value="Unassembled WGS sequence"/>
</dbReference>
<protein>
    <submittedName>
        <fullName evidence="1">Uncharacterized protein</fullName>
    </submittedName>
</protein>
<proteinExistence type="predicted"/>
<comment type="caution">
    <text evidence="1">The sequence shown here is derived from an EMBL/GenBank/DDBJ whole genome shotgun (WGS) entry which is preliminary data.</text>
</comment>
<organism evidence="1 2">
    <name type="scientific">Epilithonimonas arachidiradicis</name>
    <dbReference type="NCBI Taxonomy" id="1617282"/>
    <lineage>
        <taxon>Bacteria</taxon>
        <taxon>Pseudomonadati</taxon>
        <taxon>Bacteroidota</taxon>
        <taxon>Flavobacteriia</taxon>
        <taxon>Flavobacteriales</taxon>
        <taxon>Weeksellaceae</taxon>
        <taxon>Chryseobacterium group</taxon>
        <taxon>Epilithonimonas</taxon>
    </lineage>
</organism>
<evidence type="ECO:0000313" key="2">
    <source>
        <dbReference type="Proteomes" id="UP000285906"/>
    </source>
</evidence>
<reference evidence="1 2" key="1">
    <citation type="submission" date="2018-09" db="EMBL/GenBank/DDBJ databases">
        <title>Genomic Encyclopedia of Archaeal and Bacterial Type Strains, Phase II (KMG-II): from individual species to whole genera.</title>
        <authorList>
            <person name="Goeker M."/>
        </authorList>
    </citation>
    <scope>NUCLEOTIDE SEQUENCE [LARGE SCALE GENOMIC DNA]</scope>
    <source>
        <strain evidence="1 2">DSM 27620</strain>
    </source>
</reference>
<gene>
    <name evidence="1" type="ORF">BXY58_2086</name>
</gene>
<evidence type="ECO:0000313" key="1">
    <source>
        <dbReference type="EMBL" id="RKE87210.1"/>
    </source>
</evidence>